<dbReference type="Proteomes" id="UP000324222">
    <property type="component" value="Unassembled WGS sequence"/>
</dbReference>
<protein>
    <submittedName>
        <fullName evidence="1">Uncharacterized protein</fullName>
    </submittedName>
</protein>
<accession>A0A5B7JH21</accession>
<gene>
    <name evidence="1" type="ORF">E2C01_092683</name>
</gene>
<evidence type="ECO:0000313" key="2">
    <source>
        <dbReference type="Proteomes" id="UP000324222"/>
    </source>
</evidence>
<proteinExistence type="predicted"/>
<evidence type="ECO:0000313" key="1">
    <source>
        <dbReference type="EMBL" id="MPC97371.1"/>
    </source>
</evidence>
<reference evidence="1 2" key="1">
    <citation type="submission" date="2019-05" db="EMBL/GenBank/DDBJ databases">
        <title>Another draft genome of Portunus trituberculatus and its Hox gene families provides insights of decapod evolution.</title>
        <authorList>
            <person name="Jeong J.-H."/>
            <person name="Song I."/>
            <person name="Kim S."/>
            <person name="Choi T."/>
            <person name="Kim D."/>
            <person name="Ryu S."/>
            <person name="Kim W."/>
        </authorList>
    </citation>
    <scope>NUCLEOTIDE SEQUENCE [LARGE SCALE GENOMIC DNA]</scope>
    <source>
        <tissue evidence="1">Muscle</tissue>
    </source>
</reference>
<dbReference type="EMBL" id="VSRR010109655">
    <property type="protein sequence ID" value="MPC97371.1"/>
    <property type="molecule type" value="Genomic_DNA"/>
</dbReference>
<comment type="caution">
    <text evidence="1">The sequence shown here is derived from an EMBL/GenBank/DDBJ whole genome shotgun (WGS) entry which is preliminary data.</text>
</comment>
<organism evidence="1 2">
    <name type="scientific">Portunus trituberculatus</name>
    <name type="common">Swimming crab</name>
    <name type="synonym">Neptunus trituberculatus</name>
    <dbReference type="NCBI Taxonomy" id="210409"/>
    <lineage>
        <taxon>Eukaryota</taxon>
        <taxon>Metazoa</taxon>
        <taxon>Ecdysozoa</taxon>
        <taxon>Arthropoda</taxon>
        <taxon>Crustacea</taxon>
        <taxon>Multicrustacea</taxon>
        <taxon>Malacostraca</taxon>
        <taxon>Eumalacostraca</taxon>
        <taxon>Eucarida</taxon>
        <taxon>Decapoda</taxon>
        <taxon>Pleocyemata</taxon>
        <taxon>Brachyura</taxon>
        <taxon>Eubrachyura</taxon>
        <taxon>Portunoidea</taxon>
        <taxon>Portunidae</taxon>
        <taxon>Portuninae</taxon>
        <taxon>Portunus</taxon>
    </lineage>
</organism>
<keyword evidence="2" id="KW-1185">Reference proteome</keyword>
<dbReference type="AlphaFoldDB" id="A0A5B7JH21"/>
<sequence length="116" mass="12463">MPAADAMSRSLLQALRSLMSLRDGLSPSPLIHPSSLSLPLPPSPSVHCLRHTTDIQPSFLAYSSMLRLFLPPSLTPQSYCLPIAIPLFTPSLNPSPLSPSPARGYSKALTVQESDI</sequence>
<name>A0A5B7JH21_PORTR</name>